<name>A0A9W8GN13_9FUNG</name>
<dbReference type="Proteomes" id="UP001140011">
    <property type="component" value="Unassembled WGS sequence"/>
</dbReference>
<protein>
    <submittedName>
        <fullName evidence="1">Uncharacterized protein</fullName>
    </submittedName>
</protein>
<gene>
    <name evidence="1" type="ORF">GGI19_006229</name>
</gene>
<proteinExistence type="predicted"/>
<reference evidence="1" key="1">
    <citation type="submission" date="2022-07" db="EMBL/GenBank/DDBJ databases">
        <title>Phylogenomic reconstructions and comparative analyses of Kickxellomycotina fungi.</title>
        <authorList>
            <person name="Reynolds N.K."/>
            <person name="Stajich J.E."/>
            <person name="Barry K."/>
            <person name="Grigoriev I.V."/>
            <person name="Crous P."/>
            <person name="Smith M.E."/>
        </authorList>
    </citation>
    <scope>NUCLEOTIDE SEQUENCE</scope>
    <source>
        <strain evidence="1">BCRC 34297</strain>
    </source>
</reference>
<evidence type="ECO:0000313" key="2">
    <source>
        <dbReference type="Proteomes" id="UP001140011"/>
    </source>
</evidence>
<dbReference type="AlphaFoldDB" id="A0A9W8GN13"/>
<feature type="non-terminal residue" evidence="1">
    <location>
        <position position="62"/>
    </location>
</feature>
<dbReference type="EMBL" id="JANBUH010001182">
    <property type="protein sequence ID" value="KAJ2748164.1"/>
    <property type="molecule type" value="Genomic_DNA"/>
</dbReference>
<feature type="non-terminal residue" evidence="1">
    <location>
        <position position="1"/>
    </location>
</feature>
<comment type="caution">
    <text evidence="1">The sequence shown here is derived from an EMBL/GenBank/DDBJ whole genome shotgun (WGS) entry which is preliminary data.</text>
</comment>
<keyword evidence="2" id="KW-1185">Reference proteome</keyword>
<sequence length="62" mass="6958">DLVSGIAARVLAQSKYSTLVFSAVKNLEIRFIMGRCDASHVSSFKAAYVPSFYQQLKLMFPR</sequence>
<organism evidence="1 2">
    <name type="scientific">Coemansia pectinata</name>
    <dbReference type="NCBI Taxonomy" id="1052879"/>
    <lineage>
        <taxon>Eukaryota</taxon>
        <taxon>Fungi</taxon>
        <taxon>Fungi incertae sedis</taxon>
        <taxon>Zoopagomycota</taxon>
        <taxon>Kickxellomycotina</taxon>
        <taxon>Kickxellomycetes</taxon>
        <taxon>Kickxellales</taxon>
        <taxon>Kickxellaceae</taxon>
        <taxon>Coemansia</taxon>
    </lineage>
</organism>
<evidence type="ECO:0000313" key="1">
    <source>
        <dbReference type="EMBL" id="KAJ2748164.1"/>
    </source>
</evidence>
<accession>A0A9W8GN13</accession>